<dbReference type="EMBL" id="RCNT01000001">
    <property type="protein sequence ID" value="RMA43690.1"/>
    <property type="molecule type" value="Genomic_DNA"/>
</dbReference>
<feature type="region of interest" description="Disordered" evidence="5">
    <location>
        <begin position="575"/>
        <end position="637"/>
    </location>
</feature>
<accession>A0A3L9YLT9</accession>
<keyword evidence="3" id="KW-0998">Cell outer membrane</keyword>
<dbReference type="PROSITE" id="PS51123">
    <property type="entry name" value="OMPA_2"/>
    <property type="match status" value="1"/>
</dbReference>
<protein>
    <submittedName>
        <fullName evidence="7">OmpA family protein</fullName>
    </submittedName>
</protein>
<dbReference type="PANTHER" id="PTHR30329:SF21">
    <property type="entry name" value="LIPOPROTEIN YIAD-RELATED"/>
    <property type="match status" value="1"/>
</dbReference>
<comment type="caution">
    <text evidence="7">The sequence shown here is derived from an EMBL/GenBank/DDBJ whole genome shotgun (WGS) entry which is preliminary data.</text>
</comment>
<name>A0A3L9YLT9_9RHOB</name>
<dbReference type="Gene3D" id="3.30.1330.60">
    <property type="entry name" value="OmpA-like domain"/>
    <property type="match status" value="1"/>
</dbReference>
<dbReference type="OrthoDB" id="5525824at2"/>
<dbReference type="InterPro" id="IPR036737">
    <property type="entry name" value="OmpA-like_sf"/>
</dbReference>
<dbReference type="InterPro" id="IPR050330">
    <property type="entry name" value="Bact_OuterMem_StrucFunc"/>
</dbReference>
<dbReference type="InterPro" id="IPR006664">
    <property type="entry name" value="OMP_bac"/>
</dbReference>
<evidence type="ECO:0000256" key="4">
    <source>
        <dbReference type="PROSITE-ProRule" id="PRU00473"/>
    </source>
</evidence>
<dbReference type="GO" id="GO:0009279">
    <property type="term" value="C:cell outer membrane"/>
    <property type="evidence" value="ECO:0007669"/>
    <property type="project" value="UniProtKB-SubCell"/>
</dbReference>
<dbReference type="AlphaFoldDB" id="A0A3L9YLT9"/>
<comment type="subcellular location">
    <subcellularLocation>
        <location evidence="1">Cell outer membrane</location>
    </subcellularLocation>
</comment>
<keyword evidence="8" id="KW-1185">Reference proteome</keyword>
<evidence type="ECO:0000313" key="7">
    <source>
        <dbReference type="EMBL" id="RMA43690.1"/>
    </source>
</evidence>
<organism evidence="7 8">
    <name type="scientific">Rhodophyticola porphyridii</name>
    <dbReference type="NCBI Taxonomy" id="1852017"/>
    <lineage>
        <taxon>Bacteria</taxon>
        <taxon>Pseudomonadati</taxon>
        <taxon>Pseudomonadota</taxon>
        <taxon>Alphaproteobacteria</taxon>
        <taxon>Rhodobacterales</taxon>
        <taxon>Roseobacteraceae</taxon>
        <taxon>Rhodophyticola</taxon>
    </lineage>
</organism>
<dbReference type="InterPro" id="IPR006665">
    <property type="entry name" value="OmpA-like"/>
</dbReference>
<feature type="compositionally biased region" description="Acidic residues" evidence="5">
    <location>
        <begin position="623"/>
        <end position="637"/>
    </location>
</feature>
<gene>
    <name evidence="7" type="ORF">D9R08_01810</name>
</gene>
<evidence type="ECO:0000256" key="5">
    <source>
        <dbReference type="SAM" id="MobiDB-lite"/>
    </source>
</evidence>
<evidence type="ECO:0000256" key="3">
    <source>
        <dbReference type="ARBA" id="ARBA00023237"/>
    </source>
</evidence>
<dbReference type="Gene3D" id="3.40.1520.20">
    <property type="match status" value="2"/>
</dbReference>
<sequence>MSKTSTLVAVLAFLIAGLLFVGVAVMAANTIEDRSTEAVTFSMREEGLDWVVVTANGLQVELTGTAPDEAARFRALSRAGAVVDADRIIDALDVAEADSVAPPRFSLEMLRNGDGISLIGLIPEEIGREAVAEGIAGIRNGVEVANMVETASYPVPSDWRAAMEFGLRALNELPRSQISVFDGQVTITAVSESIEERARFEAALNRAMPEGIEVVMDISAPRPVITPFTLRFVRSLDGARFEACSADTEMARTVILRAARNAGLTGPEECEIGIGVPSPQWAQAVETGMQALTALGAGTLTFSDADVTLIAAEGTPEGLFDRVVGELDADLPAVFSVHGVLPDPPEGAGNDGPPSFVATRSPEGYVQLRGRLPDDQAERVVYAYARATLGGDDTYLATRRDDNLPDGWSVRVLAGLEALAMLNNGSVTIDPGLVTVRGNTGSQNAVSDLSRLLSEKLGEAQNFEIDVTYQELLDPTANIPTAEECVERIRTLLSERKITFDPGSVEINEESGAILDRVAEILPDCRHARMEIGGHTDSQGRETMNLNLSQARADAVLNGLLARGVLISNLTAQGYGETQPIDTNDTEEGRERNRRIEFRLLAGGVPSSQRSDTEEPVETAPAEAEEPPAEEDPDEQN</sequence>
<evidence type="ECO:0000313" key="8">
    <source>
        <dbReference type="Proteomes" id="UP000281343"/>
    </source>
</evidence>
<evidence type="ECO:0000259" key="6">
    <source>
        <dbReference type="PROSITE" id="PS51123"/>
    </source>
</evidence>
<feature type="compositionally biased region" description="Basic and acidic residues" evidence="5">
    <location>
        <begin position="587"/>
        <end position="598"/>
    </location>
</feature>
<dbReference type="PANTHER" id="PTHR30329">
    <property type="entry name" value="STATOR ELEMENT OF FLAGELLAR MOTOR COMPLEX"/>
    <property type="match status" value="1"/>
</dbReference>
<dbReference type="PRINTS" id="PR01021">
    <property type="entry name" value="OMPADOMAIN"/>
</dbReference>
<feature type="domain" description="OmpA-like" evidence="6">
    <location>
        <begin position="487"/>
        <end position="604"/>
    </location>
</feature>
<evidence type="ECO:0000256" key="1">
    <source>
        <dbReference type="ARBA" id="ARBA00004442"/>
    </source>
</evidence>
<reference evidence="7 8" key="1">
    <citation type="submission" date="2018-10" db="EMBL/GenBank/DDBJ databases">
        <authorList>
            <person name="Jung H.S."/>
            <person name="Jeon C.O."/>
        </authorList>
    </citation>
    <scope>NUCLEOTIDE SEQUENCE [LARGE SCALE GENOMIC DNA]</scope>
    <source>
        <strain evidence="7 8">MA-7-27</strain>
    </source>
</reference>
<dbReference type="RefSeq" id="WP_121896280.1">
    <property type="nucleotide sequence ID" value="NZ_RCNT01000001.1"/>
</dbReference>
<proteinExistence type="predicted"/>
<dbReference type="Proteomes" id="UP000281343">
    <property type="component" value="Unassembled WGS sequence"/>
</dbReference>
<dbReference type="Pfam" id="PF00691">
    <property type="entry name" value="OmpA"/>
    <property type="match status" value="1"/>
</dbReference>
<dbReference type="SUPFAM" id="SSF103088">
    <property type="entry name" value="OmpA-like"/>
    <property type="match status" value="1"/>
</dbReference>
<keyword evidence="2 4" id="KW-0472">Membrane</keyword>
<dbReference type="CDD" id="cd07185">
    <property type="entry name" value="OmpA_C-like"/>
    <property type="match status" value="1"/>
</dbReference>
<evidence type="ECO:0000256" key="2">
    <source>
        <dbReference type="ARBA" id="ARBA00023136"/>
    </source>
</evidence>